<dbReference type="Gene3D" id="1.10.10.10">
    <property type="entry name" value="Winged helix-like DNA-binding domain superfamily/Winged helix DNA-binding domain"/>
    <property type="match status" value="1"/>
</dbReference>
<feature type="compositionally biased region" description="Polar residues" evidence="8">
    <location>
        <begin position="713"/>
        <end position="744"/>
    </location>
</feature>
<feature type="compositionally biased region" description="Acidic residues" evidence="8">
    <location>
        <begin position="13"/>
        <end position="25"/>
    </location>
</feature>
<name>A0A915P0F1_9BILA</name>
<keyword evidence="4" id="KW-0804">Transcription</keyword>
<dbReference type="Pfam" id="PF00249">
    <property type="entry name" value="Myb_DNA-binding"/>
    <property type="match status" value="1"/>
</dbReference>
<dbReference type="InterPro" id="IPR007526">
    <property type="entry name" value="SWIRM"/>
</dbReference>
<evidence type="ECO:0000313" key="12">
    <source>
        <dbReference type="Proteomes" id="UP000887560"/>
    </source>
</evidence>
<keyword evidence="2" id="KW-0156">Chromatin regulator</keyword>
<dbReference type="FunFam" id="1.10.10.10:FF:000020">
    <property type="entry name" value="SWI/SNF complex subunit SMARCC2 isoform c"/>
    <property type="match status" value="1"/>
</dbReference>
<keyword evidence="12" id="KW-1185">Reference proteome</keyword>
<keyword evidence="5" id="KW-0539">Nucleus</keyword>
<dbReference type="InterPro" id="IPR009057">
    <property type="entry name" value="Homeodomain-like_sf"/>
</dbReference>
<evidence type="ECO:0000256" key="6">
    <source>
        <dbReference type="ARBA" id="ARBA00049655"/>
    </source>
</evidence>
<dbReference type="PROSITE" id="PS50934">
    <property type="entry name" value="SWIRM"/>
    <property type="match status" value="1"/>
</dbReference>
<dbReference type="InterPro" id="IPR017884">
    <property type="entry name" value="SANT_dom"/>
</dbReference>
<dbReference type="GO" id="GO:0006355">
    <property type="term" value="P:regulation of DNA-templated transcription"/>
    <property type="evidence" value="ECO:0007669"/>
    <property type="project" value="UniProtKB-ARBA"/>
</dbReference>
<dbReference type="InterPro" id="IPR036388">
    <property type="entry name" value="WH-like_DNA-bd_sf"/>
</dbReference>
<feature type="compositionally biased region" description="Low complexity" evidence="8">
    <location>
        <begin position="790"/>
        <end position="808"/>
    </location>
</feature>
<feature type="region of interest" description="Disordered" evidence="8">
    <location>
        <begin position="654"/>
        <end position="916"/>
    </location>
</feature>
<feature type="compositionally biased region" description="Low complexity" evidence="8">
    <location>
        <begin position="481"/>
        <end position="496"/>
    </location>
</feature>
<evidence type="ECO:0000259" key="10">
    <source>
        <dbReference type="PROSITE" id="PS50934"/>
    </source>
</evidence>
<dbReference type="InterPro" id="IPR001005">
    <property type="entry name" value="SANT/Myb"/>
</dbReference>
<keyword evidence="7" id="KW-0175">Coiled coil</keyword>
<evidence type="ECO:0000256" key="1">
    <source>
        <dbReference type="ARBA" id="ARBA00004123"/>
    </source>
</evidence>
<evidence type="ECO:0000256" key="2">
    <source>
        <dbReference type="ARBA" id="ARBA00022853"/>
    </source>
</evidence>
<feature type="region of interest" description="Disordered" evidence="8">
    <location>
        <begin position="433"/>
        <end position="496"/>
    </location>
</feature>
<keyword evidence="3" id="KW-0805">Transcription regulation</keyword>
<dbReference type="Proteomes" id="UP000887560">
    <property type="component" value="Unplaced"/>
</dbReference>
<evidence type="ECO:0000259" key="9">
    <source>
        <dbReference type="PROSITE" id="PS50090"/>
    </source>
</evidence>
<feature type="domain" description="SANT" evidence="11">
    <location>
        <begin position="278"/>
        <end position="329"/>
    </location>
</feature>
<feature type="compositionally biased region" description="Low complexity" evidence="8">
    <location>
        <begin position="755"/>
        <end position="783"/>
    </location>
</feature>
<feature type="compositionally biased region" description="Basic and acidic residues" evidence="8">
    <location>
        <begin position="438"/>
        <end position="447"/>
    </location>
</feature>
<dbReference type="PANTHER" id="PTHR15381">
    <property type="entry name" value="CHONDROITIN SULFATE PROTEOGLYCAN 5 -RELATED"/>
    <property type="match status" value="1"/>
</dbReference>
<evidence type="ECO:0000259" key="11">
    <source>
        <dbReference type="PROSITE" id="PS51293"/>
    </source>
</evidence>
<evidence type="ECO:0000256" key="7">
    <source>
        <dbReference type="SAM" id="Coils"/>
    </source>
</evidence>
<dbReference type="Gene3D" id="1.10.10.60">
    <property type="entry name" value="Homeodomain-like"/>
    <property type="match status" value="1"/>
</dbReference>
<feature type="compositionally biased region" description="Polar residues" evidence="8">
    <location>
        <begin position="655"/>
        <end position="668"/>
    </location>
</feature>
<dbReference type="InterPro" id="IPR032448">
    <property type="entry name" value="SWIRM-assoc"/>
</dbReference>
<feature type="compositionally biased region" description="Polar residues" evidence="8">
    <location>
        <begin position="685"/>
        <end position="698"/>
    </location>
</feature>
<sequence>MPPKGFKRKREDGDAEGEERFDDDENSRLTPTAIKSKDKEAELGSSKSAKIADLDEETAAVQHSDHNGNVIEQTHYIVVPSYAAWFDYNGVHQIEKHAHPDFFNGRNKSKTPETYIAYRNFMIDTYRLNPFEYLSATGCRRNLSGDISSIIRIHEFLQKWGLINYQVDSESRPAPISVPPTSHFMVLADTPFGLQPLSTINTDAKPSQRVQPLPVVSENKESVKETLTKEVVEGEESKSNLKEEEKSKEGISKKLDSKLLNEPGLKIDQYQKQQRGRSAVKEWTPQETLLLLEGLEMYKDDWNQVSDHVGTRTQDECVMHFLQLPIQDPFLEEEMKGGKGGSEMSNVLGPLAYQPVPFSQSGNPVMSTVSFLASVVDPRVASAAAKAALEEYSKMKEDVPPLLNQAHAKNVEAHAKENNGEIDTNIALSTLDASSKQTNKDESESVKEATAQETNEEMTETSSSSKIDLNNEQKQPEQQEKISSSESKNKESSTMSENIQVAAATALGAAAAKAKYLAGVEERRMKGLVAQLVETQMKKLELKLKHFEELEQIMDKERETLEAQRQQLITERQAFHLDQLRYLEQRAKADKHHQLASEGKIPVTLPPGFEVGIPSQPQPIFPPQNIITQQRQQATHVPPPEEQNIEGDTAAAYQSKYQQGTSQASQPLRSPAVPTPSPRQAVYSAAQQQHSATDSSKLNNTNKNQQTQQQTQMAPQSNIPTAQGQPISSDYYASQQQQQPTGTQVPPYNQPPPQQQFMPPQHPQYPQQYPQPGQPQQQPQYYGPRGGVAPSPQSYYPQQMPQQQRPPMSGYPGQAYDYQYQTQNAQRQQLPPQQQQYSPYGQQQQQQQHSAYPPAGGQQPYYPQSSQHPQAQTSTQQQQQQQQPMPDMSQQQLQAQQAAADPTSATPPMHQEANKD</sequence>
<comment type="similarity">
    <text evidence="6">Belongs to the SMARCC family.</text>
</comment>
<protein>
    <submittedName>
        <fullName evidence="13">SWI/SNF complex subunit SMARCC2</fullName>
    </submittedName>
</protein>
<evidence type="ECO:0000256" key="8">
    <source>
        <dbReference type="SAM" id="MobiDB-lite"/>
    </source>
</evidence>
<feature type="coiled-coil region" evidence="7">
    <location>
        <begin position="530"/>
        <end position="571"/>
    </location>
</feature>
<dbReference type="GO" id="GO:0045202">
    <property type="term" value="C:synapse"/>
    <property type="evidence" value="ECO:0007669"/>
    <property type="project" value="TreeGrafter"/>
</dbReference>
<feature type="region of interest" description="Disordered" evidence="8">
    <location>
        <begin position="1"/>
        <end position="50"/>
    </location>
</feature>
<dbReference type="GO" id="GO:0048858">
    <property type="term" value="P:cell projection morphogenesis"/>
    <property type="evidence" value="ECO:0007669"/>
    <property type="project" value="TreeGrafter"/>
</dbReference>
<evidence type="ECO:0000256" key="4">
    <source>
        <dbReference type="ARBA" id="ARBA00023163"/>
    </source>
</evidence>
<reference evidence="13" key="1">
    <citation type="submission" date="2022-11" db="UniProtKB">
        <authorList>
            <consortium name="WormBaseParasite"/>
        </authorList>
    </citation>
    <scope>IDENTIFICATION</scope>
</reference>
<dbReference type="PANTHER" id="PTHR15381:SF1">
    <property type="entry name" value="CHONDROITIN SULFATE PROTEOGLYCAN 5"/>
    <property type="match status" value="1"/>
</dbReference>
<organism evidence="12 13">
    <name type="scientific">Meloidogyne floridensis</name>
    <dbReference type="NCBI Taxonomy" id="298350"/>
    <lineage>
        <taxon>Eukaryota</taxon>
        <taxon>Metazoa</taxon>
        <taxon>Ecdysozoa</taxon>
        <taxon>Nematoda</taxon>
        <taxon>Chromadorea</taxon>
        <taxon>Rhabditida</taxon>
        <taxon>Tylenchina</taxon>
        <taxon>Tylenchomorpha</taxon>
        <taxon>Tylenchoidea</taxon>
        <taxon>Meloidogynidae</taxon>
        <taxon>Meloidogyninae</taxon>
        <taxon>Meloidogyne</taxon>
    </lineage>
</organism>
<proteinExistence type="inferred from homology"/>
<dbReference type="AlphaFoldDB" id="A0A915P0F1"/>
<dbReference type="FunFam" id="1.10.10.60:FF:000014">
    <property type="entry name" value="SWI/SNF complex subunit SMARCC2 isoform C"/>
    <property type="match status" value="1"/>
</dbReference>
<feature type="region of interest" description="Disordered" evidence="8">
    <location>
        <begin position="226"/>
        <end position="255"/>
    </location>
</feature>
<dbReference type="PROSITE" id="PS51293">
    <property type="entry name" value="SANT"/>
    <property type="match status" value="1"/>
</dbReference>
<dbReference type="Pfam" id="PF16495">
    <property type="entry name" value="SWIRM-assoc_1"/>
    <property type="match status" value="1"/>
</dbReference>
<evidence type="ECO:0000313" key="13">
    <source>
        <dbReference type="WBParaSite" id="scf7180000421629.g7417"/>
    </source>
</evidence>
<feature type="domain" description="SWIRM" evidence="10">
    <location>
        <begin position="77"/>
        <end position="174"/>
    </location>
</feature>
<feature type="compositionally biased region" description="Low complexity" evidence="8">
    <location>
        <begin position="819"/>
        <end position="900"/>
    </location>
</feature>
<accession>A0A915P0F1</accession>
<feature type="domain" description="Myb-like" evidence="9">
    <location>
        <begin position="283"/>
        <end position="325"/>
    </location>
</feature>
<dbReference type="Pfam" id="PF04433">
    <property type="entry name" value="SWIRM"/>
    <property type="match status" value="1"/>
</dbReference>
<dbReference type="InterPro" id="IPR032451">
    <property type="entry name" value="SMARCC_C"/>
</dbReference>
<dbReference type="SMART" id="SM00717">
    <property type="entry name" value="SANT"/>
    <property type="match status" value="1"/>
</dbReference>
<evidence type="ECO:0000256" key="3">
    <source>
        <dbReference type="ARBA" id="ARBA00023015"/>
    </source>
</evidence>
<evidence type="ECO:0000256" key="5">
    <source>
        <dbReference type="ARBA" id="ARBA00023242"/>
    </source>
</evidence>
<dbReference type="WBParaSite" id="scf7180000421629.g7417">
    <property type="protein sequence ID" value="scf7180000421629.g7417"/>
    <property type="gene ID" value="scf7180000421629.g7417"/>
</dbReference>
<dbReference type="PROSITE" id="PS50090">
    <property type="entry name" value="MYB_LIKE"/>
    <property type="match status" value="1"/>
</dbReference>
<feature type="compositionally biased region" description="Low complexity" evidence="8">
    <location>
        <begin position="699"/>
        <end position="712"/>
    </location>
</feature>
<dbReference type="SUPFAM" id="SSF46689">
    <property type="entry name" value="Homeodomain-like"/>
    <property type="match status" value="2"/>
</dbReference>
<dbReference type="Pfam" id="PF16498">
    <property type="entry name" value="SWIRM-assoc_3"/>
    <property type="match status" value="1"/>
</dbReference>
<dbReference type="GO" id="GO:0016514">
    <property type="term" value="C:SWI/SNF complex"/>
    <property type="evidence" value="ECO:0007669"/>
    <property type="project" value="UniProtKB-ARBA"/>
</dbReference>
<comment type="subcellular location">
    <subcellularLocation>
        <location evidence="1">Nucleus</location>
    </subcellularLocation>
</comment>
<feature type="compositionally biased region" description="Basic and acidic residues" evidence="8">
    <location>
        <begin position="469"/>
        <end position="480"/>
    </location>
</feature>
<dbReference type="GO" id="GO:0006325">
    <property type="term" value="P:chromatin organization"/>
    <property type="evidence" value="ECO:0007669"/>
    <property type="project" value="UniProtKB-KW"/>
</dbReference>